<name>S9Q1E0_SCHOY</name>
<dbReference type="InterPro" id="IPR011009">
    <property type="entry name" value="Kinase-like_dom_sf"/>
</dbReference>
<dbReference type="GO" id="GO:0035556">
    <property type="term" value="P:intracellular signal transduction"/>
    <property type="evidence" value="ECO:0007669"/>
    <property type="project" value="TreeGrafter"/>
</dbReference>
<feature type="binding site" evidence="3">
    <location>
        <position position="69"/>
    </location>
    <ligand>
        <name>ATP</name>
        <dbReference type="ChEBI" id="CHEBI:30616"/>
    </ligand>
</feature>
<keyword evidence="1 3" id="KW-0547">Nucleotide-binding</keyword>
<dbReference type="EMBL" id="KE503206">
    <property type="protein sequence ID" value="EPX73533.1"/>
    <property type="molecule type" value="Genomic_DNA"/>
</dbReference>
<dbReference type="GO" id="GO:0004674">
    <property type="term" value="F:protein serine/threonine kinase activity"/>
    <property type="evidence" value="ECO:0007669"/>
    <property type="project" value="UniProtKB-KW"/>
</dbReference>
<gene>
    <name evidence="6" type="ORF">SOCG_02755</name>
</gene>
<keyword evidence="7" id="KW-1185">Reference proteome</keyword>
<evidence type="ECO:0000256" key="4">
    <source>
        <dbReference type="RuleBase" id="RU000304"/>
    </source>
</evidence>
<keyword evidence="2 3" id="KW-0067">ATP-binding</keyword>
<dbReference type="InterPro" id="IPR008271">
    <property type="entry name" value="Ser/Thr_kinase_AS"/>
</dbReference>
<dbReference type="SMART" id="SM00220">
    <property type="entry name" value="S_TKc"/>
    <property type="match status" value="1"/>
</dbReference>
<dbReference type="VEuPathDB" id="FungiDB:SOCG_02755"/>
<dbReference type="PROSITE" id="PS00108">
    <property type="entry name" value="PROTEIN_KINASE_ST"/>
    <property type="match status" value="1"/>
</dbReference>
<dbReference type="OMA" id="GLHEMIL"/>
<dbReference type="Proteomes" id="UP000016088">
    <property type="component" value="Unassembled WGS sequence"/>
</dbReference>
<dbReference type="PANTHER" id="PTHR24346">
    <property type="entry name" value="MAP/MICROTUBULE AFFINITY-REGULATING KINASE"/>
    <property type="match status" value="1"/>
</dbReference>
<evidence type="ECO:0000256" key="3">
    <source>
        <dbReference type="PROSITE-ProRule" id="PRU10141"/>
    </source>
</evidence>
<dbReference type="GO" id="GO:0106057">
    <property type="term" value="P:negative regulation of calcineurin-mediated signaling"/>
    <property type="evidence" value="ECO:0007669"/>
    <property type="project" value="EnsemblFungi"/>
</dbReference>
<dbReference type="FunFam" id="1.10.510.10:FF:000571">
    <property type="entry name" value="Maternal embryonic leucine zipper kinase"/>
    <property type="match status" value="1"/>
</dbReference>
<evidence type="ECO:0000259" key="5">
    <source>
        <dbReference type="PROSITE" id="PS50011"/>
    </source>
</evidence>
<dbReference type="GO" id="GO:0005737">
    <property type="term" value="C:cytoplasm"/>
    <property type="evidence" value="ECO:0007669"/>
    <property type="project" value="TreeGrafter"/>
</dbReference>
<dbReference type="RefSeq" id="XP_013016699.1">
    <property type="nucleotide sequence ID" value="XM_013161245.1"/>
</dbReference>
<reference evidence="6 7" key="1">
    <citation type="journal article" date="2011" name="Science">
        <title>Comparative functional genomics of the fission yeasts.</title>
        <authorList>
            <person name="Rhind N."/>
            <person name="Chen Z."/>
            <person name="Yassour M."/>
            <person name="Thompson D.A."/>
            <person name="Haas B.J."/>
            <person name="Habib N."/>
            <person name="Wapinski I."/>
            <person name="Roy S."/>
            <person name="Lin M.F."/>
            <person name="Heiman D.I."/>
            <person name="Young S.K."/>
            <person name="Furuya K."/>
            <person name="Guo Y."/>
            <person name="Pidoux A."/>
            <person name="Chen H.M."/>
            <person name="Robbertse B."/>
            <person name="Goldberg J.M."/>
            <person name="Aoki K."/>
            <person name="Bayne E.H."/>
            <person name="Berlin A.M."/>
            <person name="Desjardins C.A."/>
            <person name="Dobbs E."/>
            <person name="Dukaj L."/>
            <person name="Fan L."/>
            <person name="FitzGerald M.G."/>
            <person name="French C."/>
            <person name="Gujja S."/>
            <person name="Hansen K."/>
            <person name="Keifenheim D."/>
            <person name="Levin J.Z."/>
            <person name="Mosher R.A."/>
            <person name="Mueller C.A."/>
            <person name="Pfiffner J."/>
            <person name="Priest M."/>
            <person name="Russ C."/>
            <person name="Smialowska A."/>
            <person name="Swoboda P."/>
            <person name="Sykes S.M."/>
            <person name="Vaughn M."/>
            <person name="Vengrova S."/>
            <person name="Yoder R."/>
            <person name="Zeng Q."/>
            <person name="Allshire R."/>
            <person name="Baulcombe D."/>
            <person name="Birren B.W."/>
            <person name="Brown W."/>
            <person name="Ekwall K."/>
            <person name="Kellis M."/>
            <person name="Leatherwood J."/>
            <person name="Levin H."/>
            <person name="Margalit H."/>
            <person name="Martienssen R."/>
            <person name="Nieduszynski C.A."/>
            <person name="Spatafora J.W."/>
            <person name="Friedman N."/>
            <person name="Dalgaard J.Z."/>
            <person name="Baumann P."/>
            <person name="Niki H."/>
            <person name="Regev A."/>
            <person name="Nusbaum C."/>
        </authorList>
    </citation>
    <scope>NUCLEOTIDE SEQUENCE [LARGE SCALE GENOMIC DNA]</scope>
    <source>
        <strain evidence="7">yFS286</strain>
    </source>
</reference>
<protein>
    <submittedName>
        <fullName evidence="6">CAMKK/META protein kinase Ppk34</fullName>
    </submittedName>
</protein>
<comment type="similarity">
    <text evidence="4">Belongs to the protein kinase superfamily.</text>
</comment>
<evidence type="ECO:0000313" key="7">
    <source>
        <dbReference type="Proteomes" id="UP000016088"/>
    </source>
</evidence>
<organism evidence="6 7">
    <name type="scientific">Schizosaccharomyces octosporus (strain yFS286)</name>
    <name type="common">Fission yeast</name>
    <name type="synonym">Octosporomyces octosporus</name>
    <dbReference type="NCBI Taxonomy" id="483514"/>
    <lineage>
        <taxon>Eukaryota</taxon>
        <taxon>Fungi</taxon>
        <taxon>Dikarya</taxon>
        <taxon>Ascomycota</taxon>
        <taxon>Taphrinomycotina</taxon>
        <taxon>Schizosaccharomycetes</taxon>
        <taxon>Schizosaccharomycetales</taxon>
        <taxon>Schizosaccharomycetaceae</taxon>
        <taxon>Schizosaccharomyces</taxon>
    </lineage>
</organism>
<dbReference type="OrthoDB" id="68483at2759"/>
<keyword evidence="6" id="KW-0418">Kinase</keyword>
<dbReference type="InterPro" id="IPR000719">
    <property type="entry name" value="Prot_kinase_dom"/>
</dbReference>
<dbReference type="PROSITE" id="PS00107">
    <property type="entry name" value="PROTEIN_KINASE_ATP"/>
    <property type="match status" value="1"/>
</dbReference>
<dbReference type="GO" id="GO:0071277">
    <property type="term" value="P:cellular response to calcium ion"/>
    <property type="evidence" value="ECO:0007669"/>
    <property type="project" value="EnsemblFungi"/>
</dbReference>
<dbReference type="HOGENOM" id="CLU_000288_63_0_1"/>
<evidence type="ECO:0000256" key="2">
    <source>
        <dbReference type="ARBA" id="ARBA00022840"/>
    </source>
</evidence>
<dbReference type="Gene3D" id="1.10.510.10">
    <property type="entry name" value="Transferase(Phosphotransferase) domain 1"/>
    <property type="match status" value="1"/>
</dbReference>
<feature type="domain" description="Protein kinase" evidence="5">
    <location>
        <begin position="40"/>
        <end position="331"/>
    </location>
</feature>
<evidence type="ECO:0000256" key="1">
    <source>
        <dbReference type="ARBA" id="ARBA00022741"/>
    </source>
</evidence>
<dbReference type="InterPro" id="IPR017441">
    <property type="entry name" value="Protein_kinase_ATP_BS"/>
</dbReference>
<dbReference type="eggNOG" id="KOG0583">
    <property type="taxonomic scope" value="Eukaryota"/>
</dbReference>
<dbReference type="SUPFAM" id="SSF56112">
    <property type="entry name" value="Protein kinase-like (PK-like)"/>
    <property type="match status" value="1"/>
</dbReference>
<dbReference type="PANTHER" id="PTHR24346:SF77">
    <property type="entry name" value="SERINE THREONINE PROTEIN KINASE"/>
    <property type="match status" value="1"/>
</dbReference>
<sequence length="333" mass="38001">METEEQINNVEEFLTLPFSDTSPLTEGPGEEDVGFTINEYFAHSIIGYGSSSTVWLATKSPNNAEYAIKEFRKSFLRRQKRANLLHTVSKQSGRTHLDRISLEKKLHQDEQLDPFCYIRTELDILQLLNHPNIVKIVEVINNEYMDMLLVVLNYCSSGKLASVDHGITFSAFPEESCRIYFRQLVSSVDYIHRKNVVHRDIKPDNILLDAARNLCLIDFGLAEFLPPDGMVDVVSSTPAFMAPELLACPHQKVDGRKPDLWSMGVTLYVLAFAKLPFSGNTIAEMITNIKEKDLEIPNYASENLRNVIKKLLQKEPQRRINAQELLKDPFVRE</sequence>
<dbReference type="CDD" id="cd14008">
    <property type="entry name" value="STKc_LKB1_CaMKK"/>
    <property type="match status" value="1"/>
</dbReference>
<evidence type="ECO:0000313" key="6">
    <source>
        <dbReference type="EMBL" id="EPX73533.1"/>
    </source>
</evidence>
<keyword evidence="4" id="KW-0723">Serine/threonine-protein kinase</keyword>
<keyword evidence="6" id="KW-0808">Transferase</keyword>
<dbReference type="GO" id="GO:1904262">
    <property type="term" value="P:negative regulation of TORC1 signaling"/>
    <property type="evidence" value="ECO:0007669"/>
    <property type="project" value="EnsemblFungi"/>
</dbReference>
<accession>S9Q1E0</accession>
<dbReference type="GO" id="GO:0005524">
    <property type="term" value="F:ATP binding"/>
    <property type="evidence" value="ECO:0007669"/>
    <property type="project" value="UniProtKB-UniRule"/>
</dbReference>
<dbReference type="AlphaFoldDB" id="S9Q1E0"/>
<dbReference type="Pfam" id="PF00069">
    <property type="entry name" value="Pkinase"/>
    <property type="match status" value="1"/>
</dbReference>
<dbReference type="GeneID" id="25031729"/>
<proteinExistence type="inferred from homology"/>
<dbReference type="PROSITE" id="PS50011">
    <property type="entry name" value="PROTEIN_KINASE_DOM"/>
    <property type="match status" value="1"/>
</dbReference>